<dbReference type="NCBIfam" id="TIGR00231">
    <property type="entry name" value="small_GTP"/>
    <property type="match status" value="1"/>
</dbReference>
<keyword evidence="15" id="KW-1185">Reference proteome</keyword>
<dbReference type="PROSITE" id="PS51419">
    <property type="entry name" value="RAB"/>
    <property type="match status" value="1"/>
</dbReference>
<sequence>MAISYSQSDMFNFSRFFCGFLVTVVFFQYWVMTEYKLVVVGDGGVGKSALTIQLIQNHFVEEYDPTIEDSYRKQVVIDGETCLLDILDTAGQEEYSAMRDQYMRTGEGFLLVFAVNESKSFENVANYREQIRRVKDSDDVPMVLVGNKCDLAQRAVDGRTVSDAARAYGIPMVDTSAKTRMGVDDAFYTLVREIRRVSLQIYFVLIIRSEMDNGAEALLFFSQGVHRERNRDVPRKKKKCSIL</sequence>
<organism evidence="16">
    <name type="scientific">Nippostrongylus brasiliensis</name>
    <name type="common">Rat hookworm</name>
    <dbReference type="NCBI Taxonomy" id="27835"/>
    <lineage>
        <taxon>Eukaryota</taxon>
        <taxon>Metazoa</taxon>
        <taxon>Ecdysozoa</taxon>
        <taxon>Nematoda</taxon>
        <taxon>Chromadorea</taxon>
        <taxon>Rhabditida</taxon>
        <taxon>Rhabditina</taxon>
        <taxon>Rhabditomorpha</taxon>
        <taxon>Strongyloidea</taxon>
        <taxon>Heligmosomidae</taxon>
        <taxon>Nippostrongylus</taxon>
    </lineage>
</organism>
<proteinExistence type="inferred from homology"/>
<dbReference type="CDD" id="cd04138">
    <property type="entry name" value="H_N_K_Ras_like"/>
    <property type="match status" value="1"/>
</dbReference>
<accession>A0A158R1B9</accession>
<evidence type="ECO:0000256" key="13">
    <source>
        <dbReference type="SAM" id="Phobius"/>
    </source>
</evidence>
<dbReference type="GO" id="GO:0005525">
    <property type="term" value="F:GTP binding"/>
    <property type="evidence" value="ECO:0007669"/>
    <property type="project" value="UniProtKB-KW"/>
</dbReference>
<dbReference type="InterPro" id="IPR001806">
    <property type="entry name" value="Small_GTPase"/>
</dbReference>
<evidence type="ECO:0000313" key="16">
    <source>
        <dbReference type="WBParaSite" id="NBR_0001347801-mRNA-1"/>
    </source>
</evidence>
<reference evidence="16" key="1">
    <citation type="submission" date="2016-04" db="UniProtKB">
        <authorList>
            <consortium name="WormBaseParasite"/>
        </authorList>
    </citation>
    <scope>IDENTIFICATION</scope>
</reference>
<protein>
    <recommendedName>
        <fullName evidence="4">small monomeric GTPase</fullName>
        <ecNumber evidence="4">3.6.5.2</ecNumber>
    </recommendedName>
</protein>
<dbReference type="WBParaSite" id="NBR_0001347801-mRNA-1">
    <property type="protein sequence ID" value="NBR_0001347801-mRNA-1"/>
    <property type="gene ID" value="NBR_0001347801"/>
</dbReference>
<evidence type="ECO:0000256" key="5">
    <source>
        <dbReference type="ARBA" id="ARBA00022475"/>
    </source>
</evidence>
<evidence type="ECO:0000256" key="2">
    <source>
        <dbReference type="ARBA" id="ARBA00004635"/>
    </source>
</evidence>
<dbReference type="GO" id="GO:0003925">
    <property type="term" value="F:G protein activity"/>
    <property type="evidence" value="ECO:0007669"/>
    <property type="project" value="UniProtKB-EC"/>
</dbReference>
<keyword evidence="13" id="KW-0812">Transmembrane</keyword>
<keyword evidence="13" id="KW-1133">Transmembrane helix</keyword>
<dbReference type="InterPro" id="IPR020849">
    <property type="entry name" value="Small_GTPase_Ras-type"/>
</dbReference>
<dbReference type="FunFam" id="3.40.50.300:FF:000096">
    <property type="entry name" value="KRAS proto-oncogene, GTPase"/>
    <property type="match status" value="1"/>
</dbReference>
<comment type="catalytic activity">
    <reaction evidence="12">
        <text>GTP + H2O = GDP + phosphate + H(+)</text>
        <dbReference type="Rhea" id="RHEA:19669"/>
        <dbReference type="ChEBI" id="CHEBI:15377"/>
        <dbReference type="ChEBI" id="CHEBI:15378"/>
        <dbReference type="ChEBI" id="CHEBI:37565"/>
        <dbReference type="ChEBI" id="CHEBI:43474"/>
        <dbReference type="ChEBI" id="CHEBI:58189"/>
        <dbReference type="EC" id="3.6.5.2"/>
    </reaction>
</comment>
<evidence type="ECO:0000313" key="15">
    <source>
        <dbReference type="Proteomes" id="UP000271162"/>
    </source>
</evidence>
<reference evidence="14 15" key="2">
    <citation type="submission" date="2018-11" db="EMBL/GenBank/DDBJ databases">
        <authorList>
            <consortium name="Pathogen Informatics"/>
        </authorList>
    </citation>
    <scope>NUCLEOTIDE SEQUENCE [LARGE SCALE GENOMIC DNA]</scope>
</reference>
<keyword evidence="9 13" id="KW-0472">Membrane</keyword>
<gene>
    <name evidence="14" type="ORF">NBR_LOCUS13479</name>
</gene>
<dbReference type="SMART" id="SM00173">
    <property type="entry name" value="RAS"/>
    <property type="match status" value="1"/>
</dbReference>
<keyword evidence="8" id="KW-0342">GTP-binding</keyword>
<dbReference type="SMART" id="SM00175">
    <property type="entry name" value="RAB"/>
    <property type="match status" value="1"/>
</dbReference>
<dbReference type="OMA" id="RAVDIWG"/>
<dbReference type="PRINTS" id="PR00449">
    <property type="entry name" value="RASTRNSFRMNG"/>
</dbReference>
<dbReference type="EMBL" id="UYSL01021055">
    <property type="protein sequence ID" value="VDL77068.1"/>
    <property type="molecule type" value="Genomic_DNA"/>
</dbReference>
<name>A0A158R1B9_NIPBR</name>
<dbReference type="STRING" id="27835.A0A158R1B9"/>
<dbReference type="GO" id="GO:0007165">
    <property type="term" value="P:signal transduction"/>
    <property type="evidence" value="ECO:0007669"/>
    <property type="project" value="InterPro"/>
</dbReference>
<dbReference type="InterPro" id="IPR027417">
    <property type="entry name" value="P-loop_NTPase"/>
</dbReference>
<evidence type="ECO:0000256" key="1">
    <source>
        <dbReference type="ARBA" id="ARBA00004236"/>
    </source>
</evidence>
<keyword evidence="10" id="KW-0449">Lipoprotein</keyword>
<keyword evidence="6" id="KW-0547">Nucleotide-binding</keyword>
<keyword evidence="5" id="KW-1003">Cell membrane</keyword>
<dbReference type="SUPFAM" id="SSF52540">
    <property type="entry name" value="P-loop containing nucleoside triphosphate hydrolases"/>
    <property type="match status" value="1"/>
</dbReference>
<dbReference type="PANTHER" id="PTHR24070">
    <property type="entry name" value="RAS, DI-RAS, AND RHEB FAMILY MEMBERS OF SMALL GTPASE SUPERFAMILY"/>
    <property type="match status" value="1"/>
</dbReference>
<dbReference type="SMART" id="SM00176">
    <property type="entry name" value="RAN"/>
    <property type="match status" value="1"/>
</dbReference>
<evidence type="ECO:0000256" key="3">
    <source>
        <dbReference type="ARBA" id="ARBA00008344"/>
    </source>
</evidence>
<keyword evidence="11" id="KW-0636">Prenylation</keyword>
<evidence type="ECO:0000256" key="12">
    <source>
        <dbReference type="ARBA" id="ARBA00048098"/>
    </source>
</evidence>
<keyword evidence="7" id="KW-0378">Hydrolase</keyword>
<evidence type="ECO:0000313" key="14">
    <source>
        <dbReference type="EMBL" id="VDL77068.1"/>
    </source>
</evidence>
<comment type="similarity">
    <text evidence="3">Belongs to the small GTPase superfamily. Ras family.</text>
</comment>
<dbReference type="GO" id="GO:0005886">
    <property type="term" value="C:plasma membrane"/>
    <property type="evidence" value="ECO:0007669"/>
    <property type="project" value="UniProtKB-SubCell"/>
</dbReference>
<evidence type="ECO:0000256" key="7">
    <source>
        <dbReference type="ARBA" id="ARBA00022801"/>
    </source>
</evidence>
<dbReference type="PROSITE" id="PS51420">
    <property type="entry name" value="RHO"/>
    <property type="match status" value="1"/>
</dbReference>
<dbReference type="AlphaFoldDB" id="A0A158R1B9"/>
<evidence type="ECO:0000256" key="11">
    <source>
        <dbReference type="ARBA" id="ARBA00023289"/>
    </source>
</evidence>
<dbReference type="InterPro" id="IPR005225">
    <property type="entry name" value="Small_GTP-bd"/>
</dbReference>
<comment type="subcellular location">
    <subcellularLocation>
        <location evidence="1">Cell membrane</location>
    </subcellularLocation>
    <subcellularLocation>
        <location evidence="2">Membrane</location>
        <topology evidence="2">Lipid-anchor</topology>
    </subcellularLocation>
</comment>
<evidence type="ECO:0000256" key="6">
    <source>
        <dbReference type="ARBA" id="ARBA00022741"/>
    </source>
</evidence>
<dbReference type="Pfam" id="PF00071">
    <property type="entry name" value="Ras"/>
    <property type="match status" value="1"/>
</dbReference>
<dbReference type="Proteomes" id="UP000271162">
    <property type="component" value="Unassembled WGS sequence"/>
</dbReference>
<feature type="transmembrane region" description="Helical" evidence="13">
    <location>
        <begin position="12"/>
        <end position="31"/>
    </location>
</feature>
<dbReference type="PROSITE" id="PS51421">
    <property type="entry name" value="RAS"/>
    <property type="match status" value="1"/>
</dbReference>
<evidence type="ECO:0000256" key="4">
    <source>
        <dbReference type="ARBA" id="ARBA00011984"/>
    </source>
</evidence>
<evidence type="ECO:0000256" key="8">
    <source>
        <dbReference type="ARBA" id="ARBA00023134"/>
    </source>
</evidence>
<dbReference type="EC" id="3.6.5.2" evidence="4"/>
<evidence type="ECO:0000256" key="10">
    <source>
        <dbReference type="ARBA" id="ARBA00023288"/>
    </source>
</evidence>
<evidence type="ECO:0000256" key="9">
    <source>
        <dbReference type="ARBA" id="ARBA00023136"/>
    </source>
</evidence>
<dbReference type="SMART" id="SM00174">
    <property type="entry name" value="RHO"/>
    <property type="match status" value="1"/>
</dbReference>
<dbReference type="Gene3D" id="3.40.50.300">
    <property type="entry name" value="P-loop containing nucleotide triphosphate hydrolases"/>
    <property type="match status" value="1"/>
</dbReference>